<feature type="compositionally biased region" description="Basic residues" evidence="1">
    <location>
        <begin position="534"/>
        <end position="550"/>
    </location>
</feature>
<accession>A0A8W8MMN7</accession>
<evidence type="ECO:0000256" key="1">
    <source>
        <dbReference type="SAM" id="MobiDB-lite"/>
    </source>
</evidence>
<dbReference type="SUPFAM" id="SSF47473">
    <property type="entry name" value="EF-hand"/>
    <property type="match status" value="1"/>
</dbReference>
<feature type="region of interest" description="Disordered" evidence="1">
    <location>
        <begin position="104"/>
        <end position="132"/>
    </location>
</feature>
<dbReference type="AlphaFoldDB" id="A0A8W8MMN7"/>
<proteinExistence type="predicted"/>
<organism evidence="2 3">
    <name type="scientific">Magallana gigas</name>
    <name type="common">Pacific oyster</name>
    <name type="synonym">Crassostrea gigas</name>
    <dbReference type="NCBI Taxonomy" id="29159"/>
    <lineage>
        <taxon>Eukaryota</taxon>
        <taxon>Metazoa</taxon>
        <taxon>Spiralia</taxon>
        <taxon>Lophotrochozoa</taxon>
        <taxon>Mollusca</taxon>
        <taxon>Bivalvia</taxon>
        <taxon>Autobranchia</taxon>
        <taxon>Pteriomorphia</taxon>
        <taxon>Ostreida</taxon>
        <taxon>Ostreoidea</taxon>
        <taxon>Ostreidae</taxon>
        <taxon>Magallana</taxon>
    </lineage>
</organism>
<feature type="compositionally biased region" description="Basic and acidic residues" evidence="1">
    <location>
        <begin position="508"/>
        <end position="525"/>
    </location>
</feature>
<feature type="region of interest" description="Disordered" evidence="1">
    <location>
        <begin position="485"/>
        <end position="630"/>
    </location>
</feature>
<evidence type="ECO:0008006" key="4">
    <source>
        <dbReference type="Google" id="ProtNLM"/>
    </source>
</evidence>
<feature type="compositionally biased region" description="Low complexity" evidence="1">
    <location>
        <begin position="104"/>
        <end position="131"/>
    </location>
</feature>
<protein>
    <recommendedName>
        <fullName evidence="4">EF-hand domain-containing protein</fullName>
    </recommendedName>
</protein>
<feature type="compositionally biased region" description="Polar residues" evidence="1">
    <location>
        <begin position="366"/>
        <end position="377"/>
    </location>
</feature>
<feature type="compositionally biased region" description="Basic and acidic residues" evidence="1">
    <location>
        <begin position="575"/>
        <end position="586"/>
    </location>
</feature>
<dbReference type="PANTHER" id="PTHR36696:SF1">
    <property type="entry name" value="EF-HAND DOMAIN-CONTAINING PROTEIN"/>
    <property type="match status" value="1"/>
</dbReference>
<dbReference type="Proteomes" id="UP000005408">
    <property type="component" value="Unassembled WGS sequence"/>
</dbReference>
<feature type="region of interest" description="Disordered" evidence="1">
    <location>
        <begin position="353"/>
        <end position="418"/>
    </location>
</feature>
<feature type="compositionally biased region" description="Low complexity" evidence="1">
    <location>
        <begin position="400"/>
        <end position="415"/>
    </location>
</feature>
<sequence>MVFGNDERLMAWVADGYKHKLFADDAKNDDDIRPCDSDSFVLLPEEKTDTYAELRIVTPEPLAAGQKRIRSATHTRTNVRIQRPGTAPPRAEYVSPYSQRAISVSRSSSPLAPRPPSSSSLRVGSAGSSRLSTKKYNEMRKGFTLVSKLYNKSKESQNINLHPASPDPDFRYFDRHSRCYGYSHMHGHLLYDRPQTACDELPCENFSRPVSALSNASRLSHYHNDPASMNQPQRYINYHRPRSSPLTRTELLTYSRANHLSRGNRPKFCDIVRQKELHYRDEEDRSESSEYNYYRQQGHLLTRWRKHSNARPKNSRKSSLAQEDLVDQNVNDTAPFQRQGVNQSNLSTLWMLGKEGRGGTEGRPGSPTSTVDGTDNQPDPPKEEESEPVVETKPDIITPSVIDIPDSKSDISSSSAQPQLTSVDIRVIITGKPSTKTDSKDEKKIINGKIRIIVQEADQTYCCLFYYGIIVKSVDINLYQKTEPISVPSDRDGRQSPVQPPPSPEPLTPKEDPNKDADLLKSLREAEEEEERRRRALVKKEKKPIHRTRKPKEEMEEKVEPPKPATPPPPPQPIEDTKNKDIKVDLEVPSLPTFEDKKKDKKEKRKADRHLVSQPKHETPPPKDPEDDLDDQLKQRLKNFDFNIMEMMGEDSPRKNVQKATWVTGRLALSQQSSRFTLPIDMARLEQMTPLDYVKNFCIIKRRRKKLYQDIFVKHKDKTGQIPFKDLEKALTMVLVNTLTSDDYKRIVELLDISDSTRVDVDGFSAMAALAERLMCSTHVSQEQVDQPDYQKEKIECADFSALEWKLTGVQVNPKIVRILKELN</sequence>
<dbReference type="EnsemblMetazoa" id="G35080.13">
    <property type="protein sequence ID" value="G35080.13:cds"/>
    <property type="gene ID" value="G35080"/>
</dbReference>
<feature type="compositionally biased region" description="Pro residues" evidence="1">
    <location>
        <begin position="498"/>
        <end position="507"/>
    </location>
</feature>
<dbReference type="PANTHER" id="PTHR36696">
    <property type="entry name" value="AGAP012002-PA"/>
    <property type="match status" value="1"/>
</dbReference>
<feature type="compositionally biased region" description="Basic and acidic residues" evidence="1">
    <location>
        <begin position="551"/>
        <end position="561"/>
    </location>
</feature>
<feature type="compositionally biased region" description="Pro residues" evidence="1">
    <location>
        <begin position="562"/>
        <end position="573"/>
    </location>
</feature>
<evidence type="ECO:0000313" key="3">
    <source>
        <dbReference type="Proteomes" id="UP000005408"/>
    </source>
</evidence>
<name>A0A8W8MMN7_MAGGI</name>
<feature type="compositionally biased region" description="Basic and acidic residues" evidence="1">
    <location>
        <begin position="605"/>
        <end position="624"/>
    </location>
</feature>
<evidence type="ECO:0000313" key="2">
    <source>
        <dbReference type="EnsemblMetazoa" id="G35080.13:cds"/>
    </source>
</evidence>
<feature type="region of interest" description="Disordered" evidence="1">
    <location>
        <begin position="303"/>
        <end position="322"/>
    </location>
</feature>
<feature type="compositionally biased region" description="Basic residues" evidence="1">
    <location>
        <begin position="303"/>
        <end position="316"/>
    </location>
</feature>
<keyword evidence="3" id="KW-1185">Reference proteome</keyword>
<reference evidence="2" key="1">
    <citation type="submission" date="2022-08" db="UniProtKB">
        <authorList>
            <consortium name="EnsemblMetazoa"/>
        </authorList>
    </citation>
    <scope>IDENTIFICATION</scope>
    <source>
        <strain evidence="2">05x7-T-G4-1.051#20</strain>
    </source>
</reference>
<dbReference type="InterPro" id="IPR011992">
    <property type="entry name" value="EF-hand-dom_pair"/>
</dbReference>